<feature type="transmembrane region" description="Helical" evidence="1">
    <location>
        <begin position="405"/>
        <end position="424"/>
    </location>
</feature>
<evidence type="ECO:0008006" key="4">
    <source>
        <dbReference type="Google" id="ProtNLM"/>
    </source>
</evidence>
<organism evidence="2 3">
    <name type="scientific">Staphylococcus equorum</name>
    <dbReference type="NCBI Taxonomy" id="246432"/>
    <lineage>
        <taxon>Bacteria</taxon>
        <taxon>Bacillati</taxon>
        <taxon>Bacillota</taxon>
        <taxon>Bacilli</taxon>
        <taxon>Bacillales</taxon>
        <taxon>Staphylococcaceae</taxon>
        <taxon>Staphylococcus</taxon>
    </lineage>
</organism>
<dbReference type="EMBL" id="LNPX01000041">
    <property type="protein sequence ID" value="OEK54438.1"/>
    <property type="molecule type" value="Genomic_DNA"/>
</dbReference>
<reference evidence="3" key="1">
    <citation type="submission" date="2015-11" db="EMBL/GenBank/DDBJ databases">
        <title>Genomic diversity of Staphylococcus saprophyticus strains from urinary tract infections, animal surfaces, and fermented foods.</title>
        <authorList>
            <person name="Wolfe B.E."/>
        </authorList>
    </citation>
    <scope>NUCLEOTIDE SEQUENCE [LARGE SCALE GENOMIC DNA]</scope>
    <source>
        <strain evidence="3">738_7</strain>
    </source>
</reference>
<feature type="transmembrane region" description="Helical" evidence="1">
    <location>
        <begin position="287"/>
        <end position="305"/>
    </location>
</feature>
<feature type="transmembrane region" description="Helical" evidence="1">
    <location>
        <begin position="378"/>
        <end position="398"/>
    </location>
</feature>
<feature type="transmembrane region" description="Helical" evidence="1">
    <location>
        <begin position="127"/>
        <end position="147"/>
    </location>
</feature>
<feature type="transmembrane region" description="Helical" evidence="1">
    <location>
        <begin position="154"/>
        <end position="170"/>
    </location>
</feature>
<evidence type="ECO:0000313" key="2">
    <source>
        <dbReference type="EMBL" id="OEK54438.1"/>
    </source>
</evidence>
<keyword evidence="1" id="KW-0812">Transmembrane</keyword>
<dbReference type="InterPro" id="IPR045691">
    <property type="entry name" value="DUF6056"/>
</dbReference>
<comment type="caution">
    <text evidence="2">The sequence shown here is derived from an EMBL/GenBank/DDBJ whole genome shotgun (WGS) entry which is preliminary data.</text>
</comment>
<dbReference type="Pfam" id="PF19528">
    <property type="entry name" value="DUF6056"/>
    <property type="match status" value="1"/>
</dbReference>
<protein>
    <recommendedName>
        <fullName evidence="4">Glucosyltransferase</fullName>
    </recommendedName>
</protein>
<evidence type="ECO:0000256" key="1">
    <source>
        <dbReference type="SAM" id="Phobius"/>
    </source>
</evidence>
<feature type="transmembrane region" description="Helical" evidence="1">
    <location>
        <begin position="9"/>
        <end position="29"/>
    </location>
</feature>
<feature type="transmembrane region" description="Helical" evidence="1">
    <location>
        <begin position="350"/>
        <end position="372"/>
    </location>
</feature>
<dbReference type="Proteomes" id="UP000095464">
    <property type="component" value="Unassembled WGS sequence"/>
</dbReference>
<accession>A0AAP7IC42</accession>
<sequence length="498" mass="58329">MKSLNLDKMYLTLTALFLFYYFMAFFLPLTHDDWDWYSQYGVQMWQEKYANLNGRYLGNILETVAVRLDWFRWISYALISMAMIYIIVRFTHNTKQPLYYLIAFILMVTIPSEIYKQTYGWFAGFYNYVPATLCVLFILWFIVTVLFERRGLTPVTNIVFYIFCFIGQFFMENTTLFNSMILVLTIGLNLLLYRQINPKFIVGLLLSVAGTLIMFLNPNYRKIFFEGSSYQNISSETGLVDKIFHTVTTTIPDWVFFNQIVILSLIITVVLVMLYRSTVLYSLPKMKIGLTVSGLLILPIYYFFIYKQFELQNFHSITIANLLNTVICIIFLGAMIYAIHLVIGQKEVRYTLYLLLASTLLVCAPLVIVSPLGPRNFYTVYVIYSIILLILLVQLNVMHALWRNMIVGIAIMFGVVYLSGFYYIHYQNETRIANLKQEVKEHPDKDFYTMEKLPFEHYLHHATPTSEKYQTLFNKYEGLPADTKVKYVPFGSEEKKSD</sequence>
<keyword evidence="1" id="KW-1133">Transmembrane helix</keyword>
<feature type="transmembrane region" description="Helical" evidence="1">
    <location>
        <begin position="317"/>
        <end position="343"/>
    </location>
</feature>
<name>A0AAP7IC42_9STAP</name>
<proteinExistence type="predicted"/>
<feature type="transmembrane region" description="Helical" evidence="1">
    <location>
        <begin position="98"/>
        <end position="115"/>
    </location>
</feature>
<evidence type="ECO:0000313" key="3">
    <source>
        <dbReference type="Proteomes" id="UP000095464"/>
    </source>
</evidence>
<dbReference type="RefSeq" id="WP_069812910.1">
    <property type="nucleotide sequence ID" value="NZ_CP101472.1"/>
</dbReference>
<dbReference type="AlphaFoldDB" id="A0AAP7IC42"/>
<feature type="transmembrane region" description="Helical" evidence="1">
    <location>
        <begin position="176"/>
        <end position="193"/>
    </location>
</feature>
<gene>
    <name evidence="2" type="ORF">ASS94_09625</name>
</gene>
<feature type="transmembrane region" description="Helical" evidence="1">
    <location>
        <begin position="200"/>
        <end position="220"/>
    </location>
</feature>
<feature type="transmembrane region" description="Helical" evidence="1">
    <location>
        <begin position="254"/>
        <end position="275"/>
    </location>
</feature>
<feature type="transmembrane region" description="Helical" evidence="1">
    <location>
        <begin position="73"/>
        <end position="91"/>
    </location>
</feature>
<keyword evidence="1" id="KW-0472">Membrane</keyword>